<reference evidence="1 2" key="1">
    <citation type="submission" date="2024-09" db="EMBL/GenBank/DDBJ databases">
        <authorList>
            <person name="Sun Q."/>
            <person name="Mori K."/>
        </authorList>
    </citation>
    <scope>NUCLEOTIDE SEQUENCE [LARGE SCALE GENOMIC DNA]</scope>
    <source>
        <strain evidence="1 2">CECT 9424</strain>
    </source>
</reference>
<keyword evidence="2" id="KW-1185">Reference proteome</keyword>
<organism evidence="1 2">
    <name type="scientific">Roseovarius ramblicola</name>
    <dbReference type="NCBI Taxonomy" id="2022336"/>
    <lineage>
        <taxon>Bacteria</taxon>
        <taxon>Pseudomonadati</taxon>
        <taxon>Pseudomonadota</taxon>
        <taxon>Alphaproteobacteria</taxon>
        <taxon>Rhodobacterales</taxon>
        <taxon>Roseobacteraceae</taxon>
        <taxon>Roseovarius</taxon>
    </lineage>
</organism>
<evidence type="ECO:0000313" key="1">
    <source>
        <dbReference type="EMBL" id="MFB9149562.1"/>
    </source>
</evidence>
<gene>
    <name evidence="1" type="ORF">ACFFU4_07330</name>
</gene>
<dbReference type="RefSeq" id="WP_377068598.1">
    <property type="nucleotide sequence ID" value="NZ_JBHMEC010000011.1"/>
</dbReference>
<evidence type="ECO:0000313" key="2">
    <source>
        <dbReference type="Proteomes" id="UP001589670"/>
    </source>
</evidence>
<proteinExistence type="predicted"/>
<comment type="caution">
    <text evidence="1">The sequence shown here is derived from an EMBL/GenBank/DDBJ whole genome shotgun (WGS) entry which is preliminary data.</text>
</comment>
<protein>
    <submittedName>
        <fullName evidence="1">Uncharacterized protein</fullName>
    </submittedName>
</protein>
<accession>A0ABV5HYR7</accession>
<dbReference type="Proteomes" id="UP001589670">
    <property type="component" value="Unassembled WGS sequence"/>
</dbReference>
<name>A0ABV5HYR7_9RHOB</name>
<dbReference type="EMBL" id="JBHMEC010000011">
    <property type="protein sequence ID" value="MFB9149562.1"/>
    <property type="molecule type" value="Genomic_DNA"/>
</dbReference>
<sequence>MLMVETIGTIPVMGSEERPRVVITGPREDVRKLGSLLGENVEVLRRRDAKSVKAASENLAAAESALISGVLVQRRYLRSLIELGCRGRDGALEVNADNPPWPQSLDSSSRPYVAGALTAIREAEEVLRQMGGGDGWRDDDSPAWLDQVIDGEIEI</sequence>